<dbReference type="Gene3D" id="3.40.50.1820">
    <property type="entry name" value="alpha/beta hydrolase"/>
    <property type="match status" value="1"/>
</dbReference>
<sequence length="135" mass="15253">SAERLRDESIYAALKAGNKCPGVSYTEPNGSVSLEVYEDQPHVFQALLPTPAANQAINNLGRFVHDAIEGSSDLRSFTARTIAADGKTEDITDKIIEQVREQWEVWEARLGRTSLKERLEEATETYMKYIQTDRY</sequence>
<dbReference type="EMBL" id="JABAYA010000202">
    <property type="protein sequence ID" value="KAF7722299.1"/>
    <property type="molecule type" value="Genomic_DNA"/>
</dbReference>
<gene>
    <name evidence="1" type="ORF">EC973_003450</name>
</gene>
<dbReference type="OrthoDB" id="408631at2759"/>
<protein>
    <submittedName>
        <fullName evidence="1">Uncharacterized protein</fullName>
    </submittedName>
</protein>
<comment type="caution">
    <text evidence="1">The sequence shown here is derived from an EMBL/GenBank/DDBJ whole genome shotgun (WGS) entry which is preliminary data.</text>
</comment>
<evidence type="ECO:0000313" key="2">
    <source>
        <dbReference type="Proteomes" id="UP000605846"/>
    </source>
</evidence>
<evidence type="ECO:0000313" key="1">
    <source>
        <dbReference type="EMBL" id="KAF7722299.1"/>
    </source>
</evidence>
<dbReference type="InterPro" id="IPR029058">
    <property type="entry name" value="AB_hydrolase_fold"/>
</dbReference>
<feature type="non-terminal residue" evidence="1">
    <location>
        <position position="1"/>
    </location>
</feature>
<organism evidence="1 2">
    <name type="scientific">Apophysomyces ossiformis</name>
    <dbReference type="NCBI Taxonomy" id="679940"/>
    <lineage>
        <taxon>Eukaryota</taxon>
        <taxon>Fungi</taxon>
        <taxon>Fungi incertae sedis</taxon>
        <taxon>Mucoromycota</taxon>
        <taxon>Mucoromycotina</taxon>
        <taxon>Mucoromycetes</taxon>
        <taxon>Mucorales</taxon>
        <taxon>Mucorineae</taxon>
        <taxon>Mucoraceae</taxon>
        <taxon>Apophysomyces</taxon>
    </lineage>
</organism>
<dbReference type="AlphaFoldDB" id="A0A8H7BI07"/>
<proteinExistence type="predicted"/>
<reference evidence="1" key="1">
    <citation type="submission" date="2020-01" db="EMBL/GenBank/DDBJ databases">
        <title>Genome Sequencing of Three Apophysomyces-Like Fungal Strains Confirms a Novel Fungal Genus in the Mucoromycota with divergent Burkholderia-like Endosymbiotic Bacteria.</title>
        <authorList>
            <person name="Stajich J.E."/>
            <person name="Macias A.M."/>
            <person name="Carter-House D."/>
            <person name="Lovett B."/>
            <person name="Kasson L.R."/>
            <person name="Berry K."/>
            <person name="Grigoriev I."/>
            <person name="Chang Y."/>
            <person name="Spatafora J."/>
            <person name="Kasson M.T."/>
        </authorList>
    </citation>
    <scope>NUCLEOTIDE SEQUENCE</scope>
    <source>
        <strain evidence="1">NRRL A-21654</strain>
    </source>
</reference>
<keyword evidence="2" id="KW-1185">Reference proteome</keyword>
<dbReference type="Proteomes" id="UP000605846">
    <property type="component" value="Unassembled WGS sequence"/>
</dbReference>
<name>A0A8H7BI07_9FUNG</name>
<accession>A0A8H7BI07</accession>